<evidence type="ECO:0000313" key="2">
    <source>
        <dbReference type="Proteomes" id="UP000029389"/>
    </source>
</evidence>
<dbReference type="PANTHER" id="PTHR36433">
    <property type="entry name" value="HYPOTHETICAL CYTOSOLIC PROTEIN"/>
    <property type="match status" value="1"/>
</dbReference>
<dbReference type="SUPFAM" id="SSF159121">
    <property type="entry name" value="BC4932-like"/>
    <property type="match status" value="1"/>
</dbReference>
<accession>A0A090YSM2</accession>
<dbReference type="InterPro" id="IPR006542">
    <property type="entry name" value="DUF1093"/>
</dbReference>
<dbReference type="AlphaFoldDB" id="A0A090YSM2"/>
<reference evidence="1 2" key="1">
    <citation type="submission" date="2014-04" db="EMBL/GenBank/DDBJ databases">
        <authorList>
            <person name="Bishop-Lilly K.A."/>
            <person name="Broomall S.M."/>
            <person name="Chain P.S."/>
            <person name="Chertkov O."/>
            <person name="Coyne S.R."/>
            <person name="Daligault H.E."/>
            <person name="Davenport K.W."/>
            <person name="Erkkila T."/>
            <person name="Frey K.G."/>
            <person name="Gibbons H.S."/>
            <person name="Gu W."/>
            <person name="Jaissle J."/>
            <person name="Johnson S.L."/>
            <person name="Koroleva G.I."/>
            <person name="Ladner J.T."/>
            <person name="Lo C.-C."/>
            <person name="Minogue T.D."/>
            <person name="Munk C."/>
            <person name="Palacios G.F."/>
            <person name="Redden C.L."/>
            <person name="Rosenzweig C.N."/>
            <person name="Scholz M.B."/>
            <person name="Teshima H."/>
            <person name="Xu Y."/>
        </authorList>
    </citation>
    <scope>NUCLEOTIDE SEQUENCE [LARGE SCALE GENOMIC DNA]</scope>
    <source>
        <strain evidence="1 2">BHP</strain>
    </source>
</reference>
<dbReference type="PATRIC" id="fig|1405.8.peg.2854"/>
<dbReference type="InterPro" id="IPR036166">
    <property type="entry name" value="YxeA-like_sf"/>
</dbReference>
<dbReference type="PANTHER" id="PTHR36433:SF2">
    <property type="entry name" value="YXEA FAMILY PROTEIN"/>
    <property type="match status" value="1"/>
</dbReference>
<dbReference type="EMBL" id="JMQC01000008">
    <property type="protein sequence ID" value="KFN01252.1"/>
    <property type="molecule type" value="Genomic_DNA"/>
</dbReference>
<dbReference type="Gene3D" id="2.40.50.480">
    <property type="match status" value="1"/>
</dbReference>
<protein>
    <recommendedName>
        <fullName evidence="3">Ferrichrome ABC transporter permease</fullName>
    </recommendedName>
</protein>
<evidence type="ECO:0008006" key="3">
    <source>
        <dbReference type="Google" id="ProtNLM"/>
    </source>
</evidence>
<sequence length="70" mass="8237">MKKRILIIVIAMATILVLLIPTKLGPVIDKYNPLYKTKEYYTIVNSIGQHLGDDWYEYEFIAYDEKGRKQ</sequence>
<gene>
    <name evidence="1" type="ORF">DJ93_2710</name>
</gene>
<name>A0A090YSM2_9BACI</name>
<proteinExistence type="predicted"/>
<comment type="caution">
    <text evidence="1">The sequence shown here is derived from an EMBL/GenBank/DDBJ whole genome shotgun (WGS) entry which is preliminary data.</text>
</comment>
<evidence type="ECO:0000313" key="1">
    <source>
        <dbReference type="EMBL" id="KFN01252.1"/>
    </source>
</evidence>
<organism evidence="1 2">
    <name type="scientific">Bacillus clarus</name>
    <dbReference type="NCBI Taxonomy" id="2338372"/>
    <lineage>
        <taxon>Bacteria</taxon>
        <taxon>Bacillati</taxon>
        <taxon>Bacillota</taxon>
        <taxon>Bacilli</taxon>
        <taxon>Bacillales</taxon>
        <taxon>Bacillaceae</taxon>
        <taxon>Bacillus</taxon>
        <taxon>Bacillus cereus group</taxon>
    </lineage>
</organism>
<dbReference type="Proteomes" id="UP000029389">
    <property type="component" value="Unassembled WGS sequence"/>
</dbReference>